<comment type="caution">
    <text evidence="2">The sequence shown here is derived from an EMBL/GenBank/DDBJ whole genome shotgun (WGS) entry which is preliminary data.</text>
</comment>
<dbReference type="EMBL" id="BEWI01000031">
    <property type="protein sequence ID" value="GAY20970.1"/>
    <property type="molecule type" value="Genomic_DNA"/>
</dbReference>
<dbReference type="AlphaFoldDB" id="A0A292ZDL8"/>
<evidence type="ECO:0000259" key="1">
    <source>
        <dbReference type="Pfam" id="PF13817"/>
    </source>
</evidence>
<proteinExistence type="predicted"/>
<dbReference type="Proteomes" id="UP000221538">
    <property type="component" value="Unassembled WGS sequence"/>
</dbReference>
<reference evidence="2 3" key="1">
    <citation type="journal article" date="2013" name="Biodegradation">
        <title>Occurrence of 4-tert-butylphenol (4-t-BP) biodegradation in an aquatic sample caused by the presence of Spirodela polyrrhiza and isolation of a 4-t-BP-utilizing bacterium.</title>
        <authorList>
            <person name="Ogata Y."/>
            <person name="Toyama T."/>
            <person name="Yu N."/>
            <person name="Wang X."/>
            <person name="Sei K."/>
            <person name="Ike M."/>
        </authorList>
    </citation>
    <scope>NUCLEOTIDE SEQUENCE [LARGE SCALE GENOMIC DNA]</scope>
    <source>
        <strain evidence="2 3">OMI</strain>
    </source>
</reference>
<name>A0A292ZDL8_SPHSA</name>
<reference evidence="2 3" key="2">
    <citation type="journal article" date="2013" name="Environ. Sci. Technol.">
        <title>The 4-tert-butylphenol-utilizing bacterium Sphingobium fuliginis OMI can degrade bisphenols via phenolic ring hydroxylation and meta-cleavage pathway.</title>
        <authorList>
            <person name="Ogata Y."/>
            <person name="Goda S."/>
            <person name="Toyama T."/>
            <person name="Sei K."/>
            <person name="Ike M."/>
        </authorList>
    </citation>
    <scope>NUCLEOTIDE SEQUENCE [LARGE SCALE GENOMIC DNA]</scope>
    <source>
        <strain evidence="2 3">OMI</strain>
    </source>
</reference>
<protein>
    <submittedName>
        <fullName evidence="2">Mobile element protein</fullName>
    </submittedName>
</protein>
<accession>A0A292ZDL8</accession>
<organism evidence="2 3">
    <name type="scientific">Sphingobium fuliginis (strain ATCC 27551)</name>
    <dbReference type="NCBI Taxonomy" id="336203"/>
    <lineage>
        <taxon>Bacteria</taxon>
        <taxon>Pseudomonadati</taxon>
        <taxon>Pseudomonadota</taxon>
        <taxon>Alphaproteobacteria</taxon>
        <taxon>Sphingomonadales</taxon>
        <taxon>Sphingomonadaceae</taxon>
        <taxon>Sphingobium</taxon>
    </lineage>
</organism>
<dbReference type="InterPro" id="IPR039552">
    <property type="entry name" value="IS66_C"/>
</dbReference>
<dbReference type="Pfam" id="PF13817">
    <property type="entry name" value="DDE_Tnp_IS66_C"/>
    <property type="match status" value="1"/>
</dbReference>
<gene>
    <name evidence="2" type="ORF">SFOMI_1500</name>
</gene>
<sequence>MNRKNALFAGSDEGGDNWAVIATLIENCKLGGINPHGWLTQTLTALAQGHPANRVQELMPWIDVG</sequence>
<feature type="domain" description="Transposase IS66 C-terminal" evidence="1">
    <location>
        <begin position="23"/>
        <end position="61"/>
    </location>
</feature>
<evidence type="ECO:0000313" key="2">
    <source>
        <dbReference type="EMBL" id="GAY20970.1"/>
    </source>
</evidence>
<evidence type="ECO:0000313" key="3">
    <source>
        <dbReference type="Proteomes" id="UP000221538"/>
    </source>
</evidence>